<dbReference type="KEGG" id="ccos:Pan44_07140"/>
<evidence type="ECO:0000256" key="9">
    <source>
        <dbReference type="ARBA" id="ARBA00032766"/>
    </source>
</evidence>
<dbReference type="InParanoid" id="A0A517S9C2"/>
<dbReference type="AlphaFoldDB" id="A0A517S9C2"/>
<sequence length="723" mass="81376">MSWVDLSRSREIEMSRSSIGSRFSAHELSRRDWLAITAGGLATFAIPVTTGAASLPADVRKSVATYLETLVRPDGGFAWDDQPTSHLSPTYAALGCYQILGVAPPEPKKHADFVRRNHPASWKKLEQEHREFDQMQIQSLLWLSEDVSEFRERVASWKKPVGYLKQYEKHGYPVFRHQLTAFTCRKLLGLPMDEIDPEFIEYLDSRRRPNGSFGNTPASDGSDGNILNTFWGLQALDILGRLGENRTAAVAWVLSCGFGLHQPDAKFAQQRDLAYTWAAIRCLELLKEDVSEIGTVARMIRLRQNDDGGFSDRPGWFSNAVATYYALDSLRAFQKFEPLPRSRPVPQTEALPADLKVFTIQIEAHGQGSPTEAVELARSLKIHLWGAKNAKAPWLKKAQETANREKVPVTFFVANEEYGTWVDFPGMGTYSHTSDIIAPAGADIGPSLANAGVVTWDEYREKRLKPLEEAGGRVLWQFGENEELVRLLLDDSIERGGFAAISTFHFGNPDFTNSEPFLKRYRGQLPFVGLQDAHGTEPWWFSDMTTGFRTLFLAREPTWEGWLESMKNQWVVAVRKDAVTNGALRMHGGSDAAVEFVKAREADWRWWENPEISRPLISLVAIRPEDVDEVGRPEHGIALRIRCAWVNTTQGQPKTPLVDFEALTVDGQPVMPEKIELRKGRGPGLSDVYYRWVDEAMPSGVRTAQVVGRVRETGDKVTRSLRF</sequence>
<evidence type="ECO:0000313" key="11">
    <source>
        <dbReference type="EMBL" id="QDT52702.1"/>
    </source>
</evidence>
<dbReference type="GO" id="GO:0046872">
    <property type="term" value="F:metal ion binding"/>
    <property type="evidence" value="ECO:0007669"/>
    <property type="project" value="UniProtKB-KW"/>
</dbReference>
<dbReference type="InterPro" id="IPR045089">
    <property type="entry name" value="PGGT1B-like"/>
</dbReference>
<evidence type="ECO:0000259" key="10">
    <source>
        <dbReference type="Pfam" id="PF00432"/>
    </source>
</evidence>
<evidence type="ECO:0000313" key="12">
    <source>
        <dbReference type="Proteomes" id="UP000315700"/>
    </source>
</evidence>
<keyword evidence="6" id="KW-0677">Repeat</keyword>
<evidence type="ECO:0000256" key="4">
    <source>
        <dbReference type="ARBA" id="ARBA00022679"/>
    </source>
</evidence>
<keyword evidence="4 11" id="KW-0808">Transferase</keyword>
<name>A0A517S9C2_9PLAN</name>
<dbReference type="EMBL" id="CP036271">
    <property type="protein sequence ID" value="QDT52702.1"/>
    <property type="molecule type" value="Genomic_DNA"/>
</dbReference>
<accession>A0A517S9C2</accession>
<protein>
    <recommendedName>
        <fullName evidence="8">Geranylgeranyl transferase type II subunit beta</fullName>
    </recommendedName>
    <alternativeName>
        <fullName evidence="9">Type II protein geranyl-geranyltransferase subunit beta</fullName>
    </alternativeName>
</protein>
<dbReference type="PANTHER" id="PTHR11774:SF11">
    <property type="entry name" value="GERANYLGERANYL TRANSFERASE TYPE-2 SUBUNIT BETA"/>
    <property type="match status" value="1"/>
</dbReference>
<dbReference type="InterPro" id="IPR001330">
    <property type="entry name" value="Prenyltrans"/>
</dbReference>
<evidence type="ECO:0000256" key="6">
    <source>
        <dbReference type="ARBA" id="ARBA00022737"/>
    </source>
</evidence>
<keyword evidence="12" id="KW-1185">Reference proteome</keyword>
<dbReference type="SUPFAM" id="SSF48239">
    <property type="entry name" value="Terpenoid cyclases/Protein prenyltransferases"/>
    <property type="match status" value="1"/>
</dbReference>
<evidence type="ECO:0000256" key="2">
    <source>
        <dbReference type="ARBA" id="ARBA00010497"/>
    </source>
</evidence>
<evidence type="ECO:0000256" key="5">
    <source>
        <dbReference type="ARBA" id="ARBA00022723"/>
    </source>
</evidence>
<gene>
    <name evidence="11" type="ORF">Pan44_07140</name>
</gene>
<dbReference type="Pfam" id="PF00432">
    <property type="entry name" value="Prenyltrans"/>
    <property type="match status" value="1"/>
</dbReference>
<evidence type="ECO:0000256" key="8">
    <source>
        <dbReference type="ARBA" id="ARBA00030816"/>
    </source>
</evidence>
<comment type="similarity">
    <text evidence="2">Belongs to the protein prenyltransferase subunit beta family.</text>
</comment>
<evidence type="ECO:0000256" key="1">
    <source>
        <dbReference type="ARBA" id="ARBA00001947"/>
    </source>
</evidence>
<dbReference type="GO" id="GO:0008318">
    <property type="term" value="F:protein prenyltransferase activity"/>
    <property type="evidence" value="ECO:0007669"/>
    <property type="project" value="InterPro"/>
</dbReference>
<organism evidence="11 12">
    <name type="scientific">Caulifigura coniformis</name>
    <dbReference type="NCBI Taxonomy" id="2527983"/>
    <lineage>
        <taxon>Bacteria</taxon>
        <taxon>Pseudomonadati</taxon>
        <taxon>Planctomycetota</taxon>
        <taxon>Planctomycetia</taxon>
        <taxon>Planctomycetales</taxon>
        <taxon>Planctomycetaceae</taxon>
        <taxon>Caulifigura</taxon>
    </lineage>
</organism>
<reference evidence="11 12" key="1">
    <citation type="submission" date="2019-02" db="EMBL/GenBank/DDBJ databases">
        <title>Deep-cultivation of Planctomycetes and their phenomic and genomic characterization uncovers novel biology.</title>
        <authorList>
            <person name="Wiegand S."/>
            <person name="Jogler M."/>
            <person name="Boedeker C."/>
            <person name="Pinto D."/>
            <person name="Vollmers J."/>
            <person name="Rivas-Marin E."/>
            <person name="Kohn T."/>
            <person name="Peeters S.H."/>
            <person name="Heuer A."/>
            <person name="Rast P."/>
            <person name="Oberbeckmann S."/>
            <person name="Bunk B."/>
            <person name="Jeske O."/>
            <person name="Meyerdierks A."/>
            <person name="Storesund J.E."/>
            <person name="Kallscheuer N."/>
            <person name="Luecker S."/>
            <person name="Lage O.M."/>
            <person name="Pohl T."/>
            <person name="Merkel B.J."/>
            <person name="Hornburger P."/>
            <person name="Mueller R.-W."/>
            <person name="Bruemmer F."/>
            <person name="Labrenz M."/>
            <person name="Spormann A.M."/>
            <person name="Op den Camp H."/>
            <person name="Overmann J."/>
            <person name="Amann R."/>
            <person name="Jetten M.S.M."/>
            <person name="Mascher T."/>
            <person name="Medema M.H."/>
            <person name="Devos D.P."/>
            <person name="Kaster A.-K."/>
            <person name="Ovreas L."/>
            <person name="Rohde M."/>
            <person name="Galperin M.Y."/>
            <person name="Jogler C."/>
        </authorList>
    </citation>
    <scope>NUCLEOTIDE SEQUENCE [LARGE SCALE GENOMIC DNA]</scope>
    <source>
        <strain evidence="11 12">Pan44</strain>
    </source>
</reference>
<evidence type="ECO:0000256" key="3">
    <source>
        <dbReference type="ARBA" id="ARBA00022602"/>
    </source>
</evidence>
<dbReference type="OrthoDB" id="221603at2"/>
<evidence type="ECO:0000256" key="7">
    <source>
        <dbReference type="ARBA" id="ARBA00022833"/>
    </source>
</evidence>
<comment type="cofactor">
    <cofactor evidence="1">
        <name>Zn(2+)</name>
        <dbReference type="ChEBI" id="CHEBI:29105"/>
    </cofactor>
</comment>
<keyword evidence="7" id="KW-0862">Zinc</keyword>
<keyword evidence="5" id="KW-0479">Metal-binding</keyword>
<feature type="domain" description="Prenyltransferase alpha-alpha toroid" evidence="10">
    <location>
        <begin position="54"/>
        <end position="336"/>
    </location>
</feature>
<dbReference type="PANTHER" id="PTHR11774">
    <property type="entry name" value="GERANYLGERANYL TRANSFERASE TYPE BETA SUBUNIT"/>
    <property type="match status" value="1"/>
</dbReference>
<dbReference type="CDD" id="cd00688">
    <property type="entry name" value="ISOPREN_C2_like"/>
    <property type="match status" value="1"/>
</dbReference>
<dbReference type="Proteomes" id="UP000315700">
    <property type="component" value="Chromosome"/>
</dbReference>
<keyword evidence="3" id="KW-0637">Prenyltransferase</keyword>
<dbReference type="InterPro" id="IPR008930">
    <property type="entry name" value="Terpenoid_cyclase/PrenylTrfase"/>
</dbReference>
<dbReference type="Gene3D" id="1.50.10.20">
    <property type="match status" value="2"/>
</dbReference>
<proteinExistence type="inferred from homology"/>